<keyword evidence="2" id="KW-0121">Carboxypeptidase</keyword>
<feature type="non-terminal residue" evidence="8">
    <location>
        <position position="1"/>
    </location>
</feature>
<evidence type="ECO:0000259" key="6">
    <source>
        <dbReference type="Pfam" id="PF02016"/>
    </source>
</evidence>
<evidence type="ECO:0000259" key="7">
    <source>
        <dbReference type="Pfam" id="PF17676"/>
    </source>
</evidence>
<dbReference type="AlphaFoldDB" id="A0A382TIM4"/>
<dbReference type="InterPro" id="IPR029062">
    <property type="entry name" value="Class_I_gatase-like"/>
</dbReference>
<evidence type="ECO:0000256" key="5">
    <source>
        <dbReference type="ARBA" id="ARBA00022825"/>
    </source>
</evidence>
<feature type="domain" description="LD-carboxypeptidase N-terminal" evidence="6">
    <location>
        <begin position="2"/>
        <end position="79"/>
    </location>
</feature>
<dbReference type="PANTHER" id="PTHR30237:SF2">
    <property type="entry name" value="MUREIN TETRAPEPTIDE CARBOXYPEPTIDASE"/>
    <property type="match status" value="1"/>
</dbReference>
<evidence type="ECO:0000256" key="2">
    <source>
        <dbReference type="ARBA" id="ARBA00022645"/>
    </source>
</evidence>
<evidence type="ECO:0000256" key="4">
    <source>
        <dbReference type="ARBA" id="ARBA00022801"/>
    </source>
</evidence>
<dbReference type="InterPro" id="IPR003507">
    <property type="entry name" value="S66_fam"/>
</dbReference>
<dbReference type="CDD" id="cd07025">
    <property type="entry name" value="Peptidase_S66"/>
    <property type="match status" value="1"/>
</dbReference>
<dbReference type="GO" id="GO:0006508">
    <property type="term" value="P:proteolysis"/>
    <property type="evidence" value="ECO:0007669"/>
    <property type="project" value="UniProtKB-KW"/>
</dbReference>
<dbReference type="EMBL" id="UINC01136914">
    <property type="protein sequence ID" value="SVD21960.1"/>
    <property type="molecule type" value="Genomic_DNA"/>
</dbReference>
<dbReference type="Pfam" id="PF17676">
    <property type="entry name" value="Peptidase_S66C"/>
    <property type="match status" value="1"/>
</dbReference>
<organism evidence="8">
    <name type="scientific">marine metagenome</name>
    <dbReference type="NCBI Taxonomy" id="408172"/>
    <lineage>
        <taxon>unclassified sequences</taxon>
        <taxon>metagenomes</taxon>
        <taxon>ecological metagenomes</taxon>
    </lineage>
</organism>
<sequence>YHYLAGRDADRARDVMDAFLDDDIAGLLCVRGGFGTGRMVDLLDYTAIAAHPKALIGFSDSTGLQLAVYSRARLVTFTGALADIDLGARSVTPLLADSLWRLLERPEPFGDLPAECDTLVSLRPGQSSGPLVAANLSLLCSLLGTPYAPRLDGSVLLIEDVGEAPYRIDRMLSQLRLAGIFDRLAALVLGSFRDCFVPAEMQDSPTLEEMVADAVGDRPLPVVGGVAYGHMPRRTVLPIGVVARVDGDAATVAVTEPAVH</sequence>
<accession>A0A382TIM4</accession>
<dbReference type="Gene3D" id="3.40.50.10740">
    <property type="entry name" value="Class I glutamine amidotransferase-like"/>
    <property type="match status" value="1"/>
</dbReference>
<dbReference type="Pfam" id="PF02016">
    <property type="entry name" value="Peptidase_S66"/>
    <property type="match status" value="1"/>
</dbReference>
<dbReference type="InterPro" id="IPR040921">
    <property type="entry name" value="Peptidase_S66C"/>
</dbReference>
<name>A0A382TIM4_9ZZZZ</name>
<dbReference type="InterPro" id="IPR040449">
    <property type="entry name" value="Peptidase_S66_N"/>
</dbReference>
<keyword evidence="5" id="KW-0720">Serine protease</keyword>
<dbReference type="GO" id="GO:0008236">
    <property type="term" value="F:serine-type peptidase activity"/>
    <property type="evidence" value="ECO:0007669"/>
    <property type="project" value="UniProtKB-KW"/>
</dbReference>
<evidence type="ECO:0000256" key="3">
    <source>
        <dbReference type="ARBA" id="ARBA00022670"/>
    </source>
</evidence>
<dbReference type="Gene3D" id="3.50.30.60">
    <property type="entry name" value="LD-carboxypeptidase A C-terminal domain-like"/>
    <property type="match status" value="1"/>
</dbReference>
<evidence type="ECO:0000313" key="8">
    <source>
        <dbReference type="EMBL" id="SVD21960.1"/>
    </source>
</evidence>
<protein>
    <recommendedName>
        <fullName evidence="9">LD-carboxypeptidase C-terminal domain-containing protein</fullName>
    </recommendedName>
</protein>
<dbReference type="GO" id="GO:0004180">
    <property type="term" value="F:carboxypeptidase activity"/>
    <property type="evidence" value="ECO:0007669"/>
    <property type="project" value="UniProtKB-KW"/>
</dbReference>
<dbReference type="InterPro" id="IPR027478">
    <property type="entry name" value="LdcA_N"/>
</dbReference>
<feature type="domain" description="LD-carboxypeptidase C-terminal" evidence="7">
    <location>
        <begin position="128"/>
        <end position="245"/>
    </location>
</feature>
<dbReference type="PANTHER" id="PTHR30237">
    <property type="entry name" value="MURAMOYLTETRAPEPTIDE CARBOXYPEPTIDASE"/>
    <property type="match status" value="1"/>
</dbReference>
<proteinExistence type="inferred from homology"/>
<comment type="similarity">
    <text evidence="1">Belongs to the peptidase S66 family.</text>
</comment>
<dbReference type="SUPFAM" id="SSF141986">
    <property type="entry name" value="LD-carboxypeptidase A C-terminal domain-like"/>
    <property type="match status" value="1"/>
</dbReference>
<dbReference type="PIRSF" id="PIRSF028757">
    <property type="entry name" value="LD-carboxypeptidase"/>
    <property type="match status" value="1"/>
</dbReference>
<keyword evidence="4" id="KW-0378">Hydrolase</keyword>
<dbReference type="InterPro" id="IPR027461">
    <property type="entry name" value="Carboxypeptidase_A_C_sf"/>
</dbReference>
<evidence type="ECO:0000256" key="1">
    <source>
        <dbReference type="ARBA" id="ARBA00010233"/>
    </source>
</evidence>
<dbReference type="SUPFAM" id="SSF52317">
    <property type="entry name" value="Class I glutamine amidotransferase-like"/>
    <property type="match status" value="1"/>
</dbReference>
<reference evidence="8" key="1">
    <citation type="submission" date="2018-05" db="EMBL/GenBank/DDBJ databases">
        <authorList>
            <person name="Lanie J.A."/>
            <person name="Ng W.-L."/>
            <person name="Kazmierczak K.M."/>
            <person name="Andrzejewski T.M."/>
            <person name="Davidsen T.M."/>
            <person name="Wayne K.J."/>
            <person name="Tettelin H."/>
            <person name="Glass J.I."/>
            <person name="Rusch D."/>
            <person name="Podicherti R."/>
            <person name="Tsui H.-C.T."/>
            <person name="Winkler M.E."/>
        </authorList>
    </citation>
    <scope>NUCLEOTIDE SEQUENCE</scope>
</reference>
<keyword evidence="3" id="KW-0645">Protease</keyword>
<evidence type="ECO:0008006" key="9">
    <source>
        <dbReference type="Google" id="ProtNLM"/>
    </source>
</evidence>
<gene>
    <name evidence="8" type="ORF">METZ01_LOCUS374814</name>
</gene>